<dbReference type="Pfam" id="PF00561">
    <property type="entry name" value="Abhydrolase_1"/>
    <property type="match status" value="1"/>
</dbReference>
<dbReference type="SUPFAM" id="SSF53300">
    <property type="entry name" value="vWA-like"/>
    <property type="match status" value="1"/>
</dbReference>
<dbReference type="CDD" id="cd00198">
    <property type="entry name" value="vWFA"/>
    <property type="match status" value="1"/>
</dbReference>
<name>A0ABW2V273_9BACL</name>
<dbReference type="InterPro" id="IPR029058">
    <property type="entry name" value="AB_hydrolase_fold"/>
</dbReference>
<dbReference type="GO" id="GO:0016787">
    <property type="term" value="F:hydrolase activity"/>
    <property type="evidence" value="ECO:0007669"/>
    <property type="project" value="UniProtKB-KW"/>
</dbReference>
<dbReference type="Pfam" id="PF00092">
    <property type="entry name" value="VWA"/>
    <property type="match status" value="1"/>
</dbReference>
<keyword evidence="3" id="KW-1185">Reference proteome</keyword>
<comment type="caution">
    <text evidence="2">The sequence shown here is derived from an EMBL/GenBank/DDBJ whole genome shotgun (WGS) entry which is preliminary data.</text>
</comment>
<proteinExistence type="predicted"/>
<dbReference type="SUPFAM" id="SSF53474">
    <property type="entry name" value="alpha/beta-Hydrolases"/>
    <property type="match status" value="1"/>
</dbReference>
<dbReference type="SMART" id="SM00327">
    <property type="entry name" value="VWA"/>
    <property type="match status" value="1"/>
</dbReference>
<accession>A0ABW2V273</accession>
<dbReference type="InterPro" id="IPR002035">
    <property type="entry name" value="VWF_A"/>
</dbReference>
<evidence type="ECO:0000313" key="2">
    <source>
        <dbReference type="EMBL" id="MFC7750214.1"/>
    </source>
</evidence>
<dbReference type="EMBL" id="JBHTGQ010000021">
    <property type="protein sequence ID" value="MFC7750214.1"/>
    <property type="molecule type" value="Genomic_DNA"/>
</dbReference>
<dbReference type="PANTHER" id="PTHR37946">
    <property type="entry name" value="SLL1969 PROTEIN"/>
    <property type="match status" value="1"/>
</dbReference>
<feature type="domain" description="VWFA" evidence="1">
    <location>
        <begin position="660"/>
        <end position="827"/>
    </location>
</feature>
<dbReference type="InterPro" id="IPR036465">
    <property type="entry name" value="vWFA_dom_sf"/>
</dbReference>
<dbReference type="Gene3D" id="3.40.50.410">
    <property type="entry name" value="von Willebrand factor, type A domain"/>
    <property type="match status" value="1"/>
</dbReference>
<dbReference type="Proteomes" id="UP001596528">
    <property type="component" value="Unassembled WGS sequence"/>
</dbReference>
<sequence length="888" mass="101135">MKRLISMFMAMLMLIGPVRLPEARAEIVPYRTVEPIPILFVHGYSDNGKSWTESEFYHYVQTLGSTVVSVDYGEYSKNDITADKIDEIYTEAIRKLPPGKFDVVAHSMGGLLTRYYLLKHPEVRNKVRRVIFIGTPNHGSPAAFLNRISDMIDDPEDYWPEGRNDPGVKQYQYLYKEYLDQMFDSYDGGLIGKTPFEEWLNEKHPEVIRKIKDAQFTEAGQNLTDLGTRVLSGGENYRYSEAFNEYAKLIAGRAYEREYRAMLYGSLWAVQADDSVSDKQQMIDRSLIDEGTKVKEGTKSCEWWSLWLYCKGEDNTAKNIVQDRLLYERFDLLHYVDQDGKEKVRESVIANLLLHRLWLDESFYRHMANLRNEYFPQYITIATVDDPGHKMGRWTVDLFIKNLNTWPNEDHDSVVPLSSVKLTNWIDKESSFLDRNVQILPDMRMSKDKDTQKKRGRYIAHSDQMKATDELREEYENPLTGVNDEDLVLTIDPNSRGASKTGKVVVVRPNNESLGLEYKLKIQSPVKAEVRIMERDEYQTWERMNPVNLMRGDYSGYQGEYSIKTGEKIRDYVIVASAPVEVTYEADGDAGIGAYPYYVQTLESTIDGNKAVQTFRVIQRSDDRMMGGFGAKDFIFKLNGKPIRNARLSVKKQTIRSVSNVLLALDYSNSMNGLPKFLSMASAEDFITRLKGKTEAQVGVLGFTDQIRILSGLTDQYEQAGKSVYVNLSGGTALYDAVVAGANMLSGARGKKSMLLMTDGKNESGRAKLDEAIQAAQNADVSLNVIGLGNVNMDVLQRMASSTGGKLMYTYAPEELAGLYNTVMEEEDYIYTLQFDPDWNENQVLTIEMTQNRSNAAEAEFKFRDIAEFIAGFTSKAKKLWNDLKEAY</sequence>
<dbReference type="Gene3D" id="3.40.50.1820">
    <property type="entry name" value="alpha/beta hydrolase"/>
    <property type="match status" value="1"/>
</dbReference>
<dbReference type="RefSeq" id="WP_170209535.1">
    <property type="nucleotide sequence ID" value="NZ_JBHTGQ010000021.1"/>
</dbReference>
<protein>
    <submittedName>
        <fullName evidence="2">Alpha/beta fold hydrolase</fullName>
    </submittedName>
</protein>
<dbReference type="InterPro" id="IPR000073">
    <property type="entry name" value="AB_hydrolase_1"/>
</dbReference>
<dbReference type="PANTHER" id="PTHR37946:SF1">
    <property type="entry name" value="SLL1969 PROTEIN"/>
    <property type="match status" value="1"/>
</dbReference>
<evidence type="ECO:0000259" key="1">
    <source>
        <dbReference type="PROSITE" id="PS50234"/>
    </source>
</evidence>
<evidence type="ECO:0000313" key="3">
    <source>
        <dbReference type="Proteomes" id="UP001596528"/>
    </source>
</evidence>
<keyword evidence="2" id="KW-0378">Hydrolase</keyword>
<reference evidence="3" key="1">
    <citation type="journal article" date="2019" name="Int. J. Syst. Evol. Microbiol.">
        <title>The Global Catalogue of Microorganisms (GCM) 10K type strain sequencing project: providing services to taxonomists for standard genome sequencing and annotation.</title>
        <authorList>
            <consortium name="The Broad Institute Genomics Platform"/>
            <consortium name="The Broad Institute Genome Sequencing Center for Infectious Disease"/>
            <person name="Wu L."/>
            <person name="Ma J."/>
        </authorList>
    </citation>
    <scope>NUCLEOTIDE SEQUENCE [LARGE SCALE GENOMIC DNA]</scope>
    <source>
        <strain evidence="3">JCM 18657</strain>
    </source>
</reference>
<dbReference type="PROSITE" id="PS50234">
    <property type="entry name" value="VWFA"/>
    <property type="match status" value="1"/>
</dbReference>
<organism evidence="2 3">
    <name type="scientific">Paenibacillus thermoaerophilus</name>
    <dbReference type="NCBI Taxonomy" id="1215385"/>
    <lineage>
        <taxon>Bacteria</taxon>
        <taxon>Bacillati</taxon>
        <taxon>Bacillota</taxon>
        <taxon>Bacilli</taxon>
        <taxon>Bacillales</taxon>
        <taxon>Paenibacillaceae</taxon>
        <taxon>Paenibacillus</taxon>
    </lineage>
</organism>
<gene>
    <name evidence="2" type="ORF">ACFQWB_09770</name>
</gene>